<reference evidence="2" key="1">
    <citation type="submission" date="2016-05" db="EMBL/GenBank/DDBJ databases">
        <authorList>
            <person name="Naeem Raeece"/>
        </authorList>
    </citation>
    <scope>NUCLEOTIDE SEQUENCE [LARGE SCALE GENOMIC DNA]</scope>
</reference>
<accession>A0A1A8YMS8</accession>
<proteinExistence type="predicted"/>
<evidence type="ECO:0000313" key="2">
    <source>
        <dbReference type="Proteomes" id="UP000078550"/>
    </source>
</evidence>
<organism evidence="1 2">
    <name type="scientific">Plasmodium ovale wallikeri</name>
    <dbReference type="NCBI Taxonomy" id="864142"/>
    <lineage>
        <taxon>Eukaryota</taxon>
        <taxon>Sar</taxon>
        <taxon>Alveolata</taxon>
        <taxon>Apicomplexa</taxon>
        <taxon>Aconoidasida</taxon>
        <taxon>Haemosporida</taxon>
        <taxon>Plasmodiidae</taxon>
        <taxon>Plasmodium</taxon>
        <taxon>Plasmodium (Plasmodium)</taxon>
    </lineage>
</organism>
<gene>
    <name evidence="1" type="ORF">POVWA2_011880</name>
</gene>
<protein>
    <submittedName>
        <fullName evidence="1">Uncharacterized protein</fullName>
    </submittedName>
</protein>
<dbReference type="EMBL" id="FLRE01000044">
    <property type="protein sequence ID" value="SBT32875.1"/>
    <property type="molecule type" value="Genomic_DNA"/>
</dbReference>
<name>A0A1A8YMS8_PLAOA</name>
<dbReference type="AlphaFoldDB" id="A0A1A8YMS8"/>
<dbReference type="Proteomes" id="UP000078550">
    <property type="component" value="Unassembled WGS sequence"/>
</dbReference>
<sequence length="197" mass="22445">MHPSGMWKTLQEGGDATVLSRGMAKQDRANIFFFFFPLCPKCSQNGNMFVKKKKKKKQNRAEQSRAEQSGAEQSGAEQIILSALFEKLYHEVFYLFCSLKYVLYATCCRLTISCHSERCWGRRTGAEQAQNSRRTAAEQPQNSSGTATVFLFHMREKSREGTQWENAKTSLPDVVMQLLFSKNRLPTHGSICPALFR</sequence>
<evidence type="ECO:0000313" key="1">
    <source>
        <dbReference type="EMBL" id="SBT32875.1"/>
    </source>
</evidence>